<organism evidence="2 3">
    <name type="scientific">Nibricoccus aquaticus</name>
    <dbReference type="NCBI Taxonomy" id="2576891"/>
    <lineage>
        <taxon>Bacteria</taxon>
        <taxon>Pseudomonadati</taxon>
        <taxon>Verrucomicrobiota</taxon>
        <taxon>Opitutia</taxon>
        <taxon>Opitutales</taxon>
        <taxon>Opitutaceae</taxon>
        <taxon>Nibricoccus</taxon>
    </lineage>
</organism>
<dbReference type="KEGG" id="vbh:CMV30_08565"/>
<dbReference type="AlphaFoldDB" id="A0A290Q685"/>
<gene>
    <name evidence="2" type="ORF">CMV30_08565</name>
</gene>
<dbReference type="EMBL" id="CP023344">
    <property type="protein sequence ID" value="ATC63994.1"/>
    <property type="molecule type" value="Genomic_DNA"/>
</dbReference>
<evidence type="ECO:0000313" key="2">
    <source>
        <dbReference type="EMBL" id="ATC63994.1"/>
    </source>
</evidence>
<feature type="signal peptide" evidence="1">
    <location>
        <begin position="1"/>
        <end position="32"/>
    </location>
</feature>
<evidence type="ECO:0008006" key="4">
    <source>
        <dbReference type="Google" id="ProtNLM"/>
    </source>
</evidence>
<dbReference type="RefSeq" id="WP_096055626.1">
    <property type="nucleotide sequence ID" value="NZ_CP023344.1"/>
</dbReference>
<feature type="chain" id="PRO_5013149174" description="Outer membrane protein beta-barrel domain-containing protein" evidence="1">
    <location>
        <begin position="33"/>
        <end position="236"/>
    </location>
</feature>
<dbReference type="Proteomes" id="UP000217265">
    <property type="component" value="Chromosome"/>
</dbReference>
<accession>A0A290Q685</accession>
<keyword evidence="3" id="KW-1185">Reference proteome</keyword>
<reference evidence="2 3" key="1">
    <citation type="submission" date="2017-09" db="EMBL/GenBank/DDBJ databases">
        <title>Complete genome sequence of Verrucomicrobial strain HZ-65, isolated from freshwater.</title>
        <authorList>
            <person name="Choi A."/>
        </authorList>
    </citation>
    <scope>NUCLEOTIDE SEQUENCE [LARGE SCALE GENOMIC DNA]</scope>
    <source>
        <strain evidence="2 3">HZ-65</strain>
    </source>
</reference>
<protein>
    <recommendedName>
        <fullName evidence="4">Outer membrane protein beta-barrel domain-containing protein</fullName>
    </recommendedName>
</protein>
<evidence type="ECO:0000313" key="3">
    <source>
        <dbReference type="Proteomes" id="UP000217265"/>
    </source>
</evidence>
<sequence length="236" mass="24406">MNTIQNNTLGKTAALATATLGALALTAGKAEAQSAPTRFAVEAGANYLLDSDSRDTVGSTGVRVGVAYALPKGLLGSSSVAVDYTRHSKDGRRLENYGAWYQERIDILENAPLPLYATLGVGIVRQSVKSTREQRTVVVTPVPSGSGGYGPSVITVPNGPIALAAESVVVVNNGTTITTTTTRDIGISDDKWTAAARAALGTNFGSGFYAELGLQVSEKTLGVTPTSAQLSTGIRF</sequence>
<keyword evidence="1" id="KW-0732">Signal</keyword>
<proteinExistence type="predicted"/>
<name>A0A290Q685_9BACT</name>
<evidence type="ECO:0000256" key="1">
    <source>
        <dbReference type="SAM" id="SignalP"/>
    </source>
</evidence>